<gene>
    <name evidence="1" type="ORF">LTRI10_LOCUS14106</name>
</gene>
<proteinExistence type="predicted"/>
<dbReference type="AlphaFoldDB" id="A0AAV2DDZ8"/>
<evidence type="ECO:0000313" key="2">
    <source>
        <dbReference type="Proteomes" id="UP001497516"/>
    </source>
</evidence>
<organism evidence="1 2">
    <name type="scientific">Linum trigynum</name>
    <dbReference type="NCBI Taxonomy" id="586398"/>
    <lineage>
        <taxon>Eukaryota</taxon>
        <taxon>Viridiplantae</taxon>
        <taxon>Streptophyta</taxon>
        <taxon>Embryophyta</taxon>
        <taxon>Tracheophyta</taxon>
        <taxon>Spermatophyta</taxon>
        <taxon>Magnoliopsida</taxon>
        <taxon>eudicotyledons</taxon>
        <taxon>Gunneridae</taxon>
        <taxon>Pentapetalae</taxon>
        <taxon>rosids</taxon>
        <taxon>fabids</taxon>
        <taxon>Malpighiales</taxon>
        <taxon>Linaceae</taxon>
        <taxon>Linum</taxon>
    </lineage>
</organism>
<accession>A0AAV2DDZ8</accession>
<name>A0AAV2DDZ8_9ROSI</name>
<dbReference type="EMBL" id="OZ034815">
    <property type="protein sequence ID" value="CAL1372081.1"/>
    <property type="molecule type" value="Genomic_DNA"/>
</dbReference>
<sequence>MLNKTPLEMTSLFEDMAAKGYDWGLTRRGRRASKKEVHSTESSGPLLTAKIDELISTLLQDRKQGKKSVMVCDWCSSSNHEIAKCQFMKEASTPEEQVSFVANARGNNNNNNNNNHP</sequence>
<protein>
    <submittedName>
        <fullName evidence="1">Uncharacterized protein</fullName>
    </submittedName>
</protein>
<keyword evidence="2" id="KW-1185">Reference proteome</keyword>
<reference evidence="1 2" key="1">
    <citation type="submission" date="2024-04" db="EMBL/GenBank/DDBJ databases">
        <authorList>
            <person name="Fracassetti M."/>
        </authorList>
    </citation>
    <scope>NUCLEOTIDE SEQUENCE [LARGE SCALE GENOMIC DNA]</scope>
</reference>
<evidence type="ECO:0000313" key="1">
    <source>
        <dbReference type="EMBL" id="CAL1372081.1"/>
    </source>
</evidence>
<dbReference type="Proteomes" id="UP001497516">
    <property type="component" value="Chromosome 2"/>
</dbReference>